<protein>
    <submittedName>
        <fullName evidence="1">Uncharacterized protein</fullName>
    </submittedName>
</protein>
<dbReference type="EMBL" id="ADOU02000005">
    <property type="protein sequence ID" value="KGJ67498.1"/>
    <property type="molecule type" value="Genomic_DNA"/>
</dbReference>
<dbReference type="AlphaFoldDB" id="A0A837CEQ8"/>
<accession>A0A837CEQ8</accession>
<name>A0A837CEQ8_9BRAD</name>
<dbReference type="Proteomes" id="UP000024900">
    <property type="component" value="Unassembled WGS sequence"/>
</dbReference>
<gene>
    <name evidence="1" type="ORF">BJA5080_07648</name>
</gene>
<sequence>MPHNIFAIAMPDMNADYAVRLKVLAVDSINPGLNFRPRLNTPEDFAFRFLIAAPHQAGITHNRVSVTISLTLEQLIELIAFPENLLVRSIDAIERWLVPPCWKEWSWKRTRIDVVIANYSHSANVFNRFEEDWKGIGEWFIKITRSPPING</sequence>
<evidence type="ECO:0000313" key="1">
    <source>
        <dbReference type="EMBL" id="KGJ67498.1"/>
    </source>
</evidence>
<evidence type="ECO:0000313" key="2">
    <source>
        <dbReference type="Proteomes" id="UP000024900"/>
    </source>
</evidence>
<organism evidence="1 2">
    <name type="scientific">Bradyrhizobium diazoefficiens SEMIA 5080</name>
    <dbReference type="NCBI Taxonomy" id="754504"/>
    <lineage>
        <taxon>Bacteria</taxon>
        <taxon>Pseudomonadati</taxon>
        <taxon>Pseudomonadota</taxon>
        <taxon>Alphaproteobacteria</taxon>
        <taxon>Hyphomicrobiales</taxon>
        <taxon>Nitrobacteraceae</taxon>
        <taxon>Bradyrhizobium</taxon>
    </lineage>
</organism>
<reference evidence="1 2" key="1">
    <citation type="journal article" date="2014" name="BMC Genomics">
        <title>Comparative genomics of Bradyrhizobium japonicum CPAC 15 and Bradyrhizobium diazoefficiens CPAC 7: elite model strains for understanding symbiotic performance with soybean.</title>
        <authorList>
            <person name="Siqueira A.F."/>
            <person name="Ormeno-Orrillo E."/>
            <person name="Souza R.C."/>
            <person name="Rodrigues E.P."/>
            <person name="Almeida L.G."/>
            <person name="Barcellos F.G."/>
            <person name="Batista J.S."/>
            <person name="Nakatami A.S."/>
            <person name="Martinez-Romero E."/>
            <person name="Vasconcelos A.T."/>
            <person name="Hungria M."/>
        </authorList>
    </citation>
    <scope>NUCLEOTIDE SEQUENCE [LARGE SCALE GENOMIC DNA]</scope>
    <source>
        <strain evidence="1 2">SEMIA 5080</strain>
    </source>
</reference>
<proteinExistence type="predicted"/>
<comment type="caution">
    <text evidence="1">The sequence shown here is derived from an EMBL/GenBank/DDBJ whole genome shotgun (WGS) entry which is preliminary data.</text>
</comment>